<sequence length="105" mass="11148">MNRALRTIELVCCALSPRKLGAQPPSGAEAAARESCAADGCLRVEPKALRGGIAPMTNSRGELKLFIPGCYALAATAVLFRLKREGFSACTVTTQEDGLLVRGRR</sequence>
<dbReference type="EMBL" id="BLXX01000002">
    <property type="protein sequence ID" value="GFO58703.1"/>
    <property type="molecule type" value="Genomic_DNA"/>
</dbReference>
<keyword evidence="2" id="KW-1185">Reference proteome</keyword>
<reference evidence="2" key="1">
    <citation type="submission" date="2020-06" db="EMBL/GenBank/DDBJ databases">
        <title>Draft genomic sequence of Geomonas sp. Red330.</title>
        <authorList>
            <person name="Itoh H."/>
            <person name="Zhenxing X."/>
            <person name="Ushijima N."/>
            <person name="Masuda Y."/>
            <person name="Shiratori Y."/>
            <person name="Senoo K."/>
        </authorList>
    </citation>
    <scope>NUCLEOTIDE SEQUENCE [LARGE SCALE GENOMIC DNA]</scope>
    <source>
        <strain evidence="2">Red330</strain>
    </source>
</reference>
<name>A0A6V8MFW8_9BACT</name>
<dbReference type="AlphaFoldDB" id="A0A6V8MFW8"/>
<protein>
    <submittedName>
        <fullName evidence="1">Uncharacterized protein</fullName>
    </submittedName>
</protein>
<evidence type="ECO:0000313" key="1">
    <source>
        <dbReference type="EMBL" id="GFO58703.1"/>
    </source>
</evidence>
<dbReference type="Proteomes" id="UP000556026">
    <property type="component" value="Unassembled WGS sequence"/>
</dbReference>
<dbReference type="RefSeq" id="WP_183353556.1">
    <property type="nucleotide sequence ID" value="NZ_BLXX01000002.1"/>
</dbReference>
<organism evidence="1 2">
    <name type="scientific">Geomonas silvestris</name>
    <dbReference type="NCBI Taxonomy" id="2740184"/>
    <lineage>
        <taxon>Bacteria</taxon>
        <taxon>Pseudomonadati</taxon>
        <taxon>Thermodesulfobacteriota</taxon>
        <taxon>Desulfuromonadia</taxon>
        <taxon>Geobacterales</taxon>
        <taxon>Geobacteraceae</taxon>
        <taxon>Geomonas</taxon>
    </lineage>
</organism>
<comment type="caution">
    <text evidence="1">The sequence shown here is derived from an EMBL/GenBank/DDBJ whole genome shotgun (WGS) entry which is preliminary data.</text>
</comment>
<evidence type="ECO:0000313" key="2">
    <source>
        <dbReference type="Proteomes" id="UP000556026"/>
    </source>
</evidence>
<accession>A0A6V8MFW8</accession>
<proteinExistence type="predicted"/>
<gene>
    <name evidence="1" type="ORF">GMST_10280</name>
</gene>